<keyword evidence="12" id="KW-1185">Reference proteome</keyword>
<evidence type="ECO:0000256" key="6">
    <source>
        <dbReference type="ARBA" id="ARBA00022989"/>
    </source>
</evidence>
<dbReference type="PANTHER" id="PTHR35011:SF10">
    <property type="entry name" value="TRAP TRANSPORTER SMALL PERMEASE PROTEIN"/>
    <property type="match status" value="1"/>
</dbReference>
<proteinExistence type="inferred from homology"/>
<evidence type="ECO:0000256" key="9">
    <source>
        <dbReference type="RuleBase" id="RU369079"/>
    </source>
</evidence>
<evidence type="ECO:0000313" key="11">
    <source>
        <dbReference type="EMBL" id="SDW75524.1"/>
    </source>
</evidence>
<reference evidence="11 12" key="1">
    <citation type="submission" date="2016-10" db="EMBL/GenBank/DDBJ databases">
        <authorList>
            <person name="de Groot N.N."/>
        </authorList>
    </citation>
    <scope>NUCLEOTIDE SEQUENCE [LARGE SCALE GENOMIC DNA]</scope>
    <source>
        <strain evidence="11 12">DSM 17890</strain>
    </source>
</reference>
<dbReference type="EMBL" id="FNMZ01000002">
    <property type="protein sequence ID" value="SDW75524.1"/>
    <property type="molecule type" value="Genomic_DNA"/>
</dbReference>
<dbReference type="GO" id="GO:0015740">
    <property type="term" value="P:C4-dicarboxylate transport"/>
    <property type="evidence" value="ECO:0007669"/>
    <property type="project" value="TreeGrafter"/>
</dbReference>
<evidence type="ECO:0000256" key="5">
    <source>
        <dbReference type="ARBA" id="ARBA00022692"/>
    </source>
</evidence>
<keyword evidence="2 9" id="KW-0813">Transport</keyword>
<dbReference type="AlphaFoldDB" id="A0A1H2W5J3"/>
<feature type="transmembrane region" description="Helical" evidence="9">
    <location>
        <begin position="46"/>
        <end position="67"/>
    </location>
</feature>
<evidence type="ECO:0000256" key="1">
    <source>
        <dbReference type="ARBA" id="ARBA00004429"/>
    </source>
</evidence>
<comment type="similarity">
    <text evidence="8 9">Belongs to the TRAP transporter small permease family.</text>
</comment>
<dbReference type="Proteomes" id="UP000199118">
    <property type="component" value="Unassembled WGS sequence"/>
</dbReference>
<gene>
    <name evidence="11" type="ORF">SAMN05444336_102264</name>
</gene>
<dbReference type="STRING" id="356660.SAMN05444336_102264"/>
<dbReference type="PANTHER" id="PTHR35011">
    <property type="entry name" value="2,3-DIKETO-L-GULONATE TRAP TRANSPORTER SMALL PERMEASE PROTEIN YIAM"/>
    <property type="match status" value="1"/>
</dbReference>
<dbReference type="Pfam" id="PF04290">
    <property type="entry name" value="DctQ"/>
    <property type="match status" value="1"/>
</dbReference>
<sequence>MTMIFALAARLRLALAWLGALLFVAAGFMLTWEVGARYLFVKPTIWAAELSQLCLIWGSLLSMAWLLAARRHIAVDAVADRLPPAVRAWTEAAAMAVVAVFAGVTAWYGWEIFLDSAIRGRTSGTMLDVPMWIVEAPVPLGCAMLSLQALAEMAKAFRTDWSAPRGMGEHT</sequence>
<dbReference type="GO" id="GO:0022857">
    <property type="term" value="F:transmembrane transporter activity"/>
    <property type="evidence" value="ECO:0007669"/>
    <property type="project" value="UniProtKB-UniRule"/>
</dbReference>
<evidence type="ECO:0000256" key="2">
    <source>
        <dbReference type="ARBA" id="ARBA00022448"/>
    </source>
</evidence>
<evidence type="ECO:0000313" key="12">
    <source>
        <dbReference type="Proteomes" id="UP000199118"/>
    </source>
</evidence>
<dbReference type="RefSeq" id="WP_245710444.1">
    <property type="nucleotide sequence ID" value="NZ_FNMZ01000002.1"/>
</dbReference>
<dbReference type="InterPro" id="IPR055348">
    <property type="entry name" value="DctQ"/>
</dbReference>
<evidence type="ECO:0000256" key="3">
    <source>
        <dbReference type="ARBA" id="ARBA00022475"/>
    </source>
</evidence>
<keyword evidence="7 9" id="KW-0472">Membrane</keyword>
<comment type="subcellular location">
    <subcellularLocation>
        <location evidence="1 9">Cell inner membrane</location>
        <topology evidence="1 9">Multi-pass membrane protein</topology>
    </subcellularLocation>
</comment>
<keyword evidence="4 9" id="KW-0997">Cell inner membrane</keyword>
<evidence type="ECO:0000256" key="7">
    <source>
        <dbReference type="ARBA" id="ARBA00023136"/>
    </source>
</evidence>
<evidence type="ECO:0000256" key="4">
    <source>
        <dbReference type="ARBA" id="ARBA00022519"/>
    </source>
</evidence>
<keyword evidence="6 9" id="KW-1133">Transmembrane helix</keyword>
<dbReference type="GO" id="GO:0005886">
    <property type="term" value="C:plasma membrane"/>
    <property type="evidence" value="ECO:0007669"/>
    <property type="project" value="UniProtKB-SubCell"/>
</dbReference>
<protein>
    <recommendedName>
        <fullName evidence="9">TRAP transporter small permease protein</fullName>
    </recommendedName>
</protein>
<name>A0A1H2W5J3_9RHOB</name>
<feature type="transmembrane region" description="Helical" evidence="9">
    <location>
        <begin position="88"/>
        <end position="110"/>
    </location>
</feature>
<organism evidence="11 12">
    <name type="scientific">Albimonas donghaensis</name>
    <dbReference type="NCBI Taxonomy" id="356660"/>
    <lineage>
        <taxon>Bacteria</taxon>
        <taxon>Pseudomonadati</taxon>
        <taxon>Pseudomonadota</taxon>
        <taxon>Alphaproteobacteria</taxon>
        <taxon>Rhodobacterales</taxon>
        <taxon>Paracoccaceae</taxon>
        <taxon>Albimonas</taxon>
    </lineage>
</organism>
<comment type="subunit">
    <text evidence="9">The complex comprises the extracytoplasmic solute receptor protein and the two transmembrane proteins.</text>
</comment>
<keyword evidence="3" id="KW-1003">Cell membrane</keyword>
<keyword evidence="5 9" id="KW-0812">Transmembrane</keyword>
<evidence type="ECO:0000256" key="8">
    <source>
        <dbReference type="ARBA" id="ARBA00038436"/>
    </source>
</evidence>
<dbReference type="InterPro" id="IPR007387">
    <property type="entry name" value="TRAP_DctQ"/>
</dbReference>
<feature type="domain" description="Tripartite ATP-independent periplasmic transporters DctQ component" evidence="10">
    <location>
        <begin position="29"/>
        <end position="158"/>
    </location>
</feature>
<evidence type="ECO:0000259" key="10">
    <source>
        <dbReference type="Pfam" id="PF04290"/>
    </source>
</evidence>
<comment type="function">
    <text evidence="9">Part of the tripartite ATP-independent periplasmic (TRAP) transport system.</text>
</comment>
<comment type="caution">
    <text evidence="9">Lacks conserved residue(s) required for the propagation of feature annotation.</text>
</comment>
<accession>A0A1H2W5J3</accession>